<keyword evidence="6" id="KW-1185">Reference proteome</keyword>
<evidence type="ECO:0000313" key="5">
    <source>
        <dbReference type="EMBL" id="QDU70652.1"/>
    </source>
</evidence>
<evidence type="ECO:0000256" key="3">
    <source>
        <dbReference type="SAM" id="MobiDB-lite"/>
    </source>
</evidence>
<dbReference type="EMBL" id="CP036280">
    <property type="protein sequence ID" value="QDU70652.1"/>
    <property type="molecule type" value="Genomic_DNA"/>
</dbReference>
<evidence type="ECO:0000313" key="6">
    <source>
        <dbReference type="Proteomes" id="UP000320386"/>
    </source>
</evidence>
<dbReference type="OrthoDB" id="288864at2"/>
<dbReference type="Proteomes" id="UP000320386">
    <property type="component" value="Chromosome"/>
</dbReference>
<feature type="region of interest" description="Disordered" evidence="3">
    <location>
        <begin position="74"/>
        <end position="102"/>
    </location>
</feature>
<dbReference type="PROSITE" id="PS01031">
    <property type="entry name" value="SHSP"/>
    <property type="match status" value="1"/>
</dbReference>
<feature type="domain" description="SHSP" evidence="4">
    <location>
        <begin position="29"/>
        <end position="158"/>
    </location>
</feature>
<dbReference type="Pfam" id="PF00011">
    <property type="entry name" value="HSP20"/>
    <property type="match status" value="1"/>
</dbReference>
<evidence type="ECO:0000256" key="1">
    <source>
        <dbReference type="PROSITE-ProRule" id="PRU00285"/>
    </source>
</evidence>
<dbReference type="KEGG" id="mcad:Pan265_04820"/>
<evidence type="ECO:0000256" key="2">
    <source>
        <dbReference type="RuleBase" id="RU003616"/>
    </source>
</evidence>
<accession>A0A518BUI2</accession>
<dbReference type="InterPro" id="IPR031107">
    <property type="entry name" value="Small_HSP"/>
</dbReference>
<organism evidence="5 6">
    <name type="scientific">Mucisphaera calidilacus</name>
    <dbReference type="NCBI Taxonomy" id="2527982"/>
    <lineage>
        <taxon>Bacteria</taxon>
        <taxon>Pseudomonadati</taxon>
        <taxon>Planctomycetota</taxon>
        <taxon>Phycisphaerae</taxon>
        <taxon>Phycisphaerales</taxon>
        <taxon>Phycisphaeraceae</taxon>
        <taxon>Mucisphaera</taxon>
    </lineage>
</organism>
<proteinExistence type="inferred from homology"/>
<gene>
    <name evidence="5" type="ORF">Pan265_04820</name>
</gene>
<name>A0A518BUI2_9BACT</name>
<dbReference type="AlphaFoldDB" id="A0A518BUI2"/>
<dbReference type="InterPro" id="IPR002068">
    <property type="entry name" value="A-crystallin/Hsp20_dom"/>
</dbReference>
<sequence>MLTRTTRNPIDQLFREFDRALAGNVACTPSSTQGWYPVDVSEVDDAYVIEAELPGFTRDQISINLEDNVLTIEADRSTGSDQITPAEGEGEGQTEQAQAEKPVATVHMRERRIEQVRRQFRLPRGLDAGRIDASLTDGVLTVRLPKSEQVLPRQIAIN</sequence>
<dbReference type="SUPFAM" id="SSF49764">
    <property type="entry name" value="HSP20-like chaperones"/>
    <property type="match status" value="1"/>
</dbReference>
<dbReference type="InterPro" id="IPR008978">
    <property type="entry name" value="HSP20-like_chaperone"/>
</dbReference>
<dbReference type="PANTHER" id="PTHR11527">
    <property type="entry name" value="HEAT-SHOCK PROTEIN 20 FAMILY MEMBER"/>
    <property type="match status" value="1"/>
</dbReference>
<evidence type="ECO:0000259" key="4">
    <source>
        <dbReference type="PROSITE" id="PS01031"/>
    </source>
</evidence>
<dbReference type="Gene3D" id="2.60.40.790">
    <property type="match status" value="1"/>
</dbReference>
<comment type="similarity">
    <text evidence="1 2">Belongs to the small heat shock protein (HSP20) family.</text>
</comment>
<dbReference type="RefSeq" id="WP_145444807.1">
    <property type="nucleotide sequence ID" value="NZ_CP036280.1"/>
</dbReference>
<reference evidence="5 6" key="1">
    <citation type="submission" date="2019-02" db="EMBL/GenBank/DDBJ databases">
        <title>Deep-cultivation of Planctomycetes and their phenomic and genomic characterization uncovers novel biology.</title>
        <authorList>
            <person name="Wiegand S."/>
            <person name="Jogler M."/>
            <person name="Boedeker C."/>
            <person name="Pinto D."/>
            <person name="Vollmers J."/>
            <person name="Rivas-Marin E."/>
            <person name="Kohn T."/>
            <person name="Peeters S.H."/>
            <person name="Heuer A."/>
            <person name="Rast P."/>
            <person name="Oberbeckmann S."/>
            <person name="Bunk B."/>
            <person name="Jeske O."/>
            <person name="Meyerdierks A."/>
            <person name="Storesund J.E."/>
            <person name="Kallscheuer N."/>
            <person name="Luecker S."/>
            <person name="Lage O.M."/>
            <person name="Pohl T."/>
            <person name="Merkel B.J."/>
            <person name="Hornburger P."/>
            <person name="Mueller R.-W."/>
            <person name="Bruemmer F."/>
            <person name="Labrenz M."/>
            <person name="Spormann A.M."/>
            <person name="Op den Camp H."/>
            <person name="Overmann J."/>
            <person name="Amann R."/>
            <person name="Jetten M.S.M."/>
            <person name="Mascher T."/>
            <person name="Medema M.H."/>
            <person name="Devos D.P."/>
            <person name="Kaster A.-K."/>
            <person name="Ovreas L."/>
            <person name="Rohde M."/>
            <person name="Galperin M.Y."/>
            <person name="Jogler C."/>
        </authorList>
    </citation>
    <scope>NUCLEOTIDE SEQUENCE [LARGE SCALE GENOMIC DNA]</scope>
    <source>
        <strain evidence="5 6">Pan265</strain>
    </source>
</reference>
<protein>
    <submittedName>
        <fullName evidence="5">Acid shock protein</fullName>
    </submittedName>
</protein>